<name>A0A0G1RHP9_9BACT</name>
<comment type="caution">
    <text evidence="4">The sequence shown here is derived from an EMBL/GenBank/DDBJ whole genome shotgun (WGS) entry which is preliminary data.</text>
</comment>
<feature type="domain" description="HTH merR-type" evidence="3">
    <location>
        <begin position="6"/>
        <end position="80"/>
    </location>
</feature>
<dbReference type="InterPro" id="IPR000551">
    <property type="entry name" value="MerR-type_HTH_dom"/>
</dbReference>
<dbReference type="InterPro" id="IPR009061">
    <property type="entry name" value="DNA-bd_dom_put_sf"/>
</dbReference>
<accession>A0A0G1RHP9</accession>
<dbReference type="SMART" id="SM00422">
    <property type="entry name" value="HTH_MERR"/>
    <property type="match status" value="1"/>
</dbReference>
<dbReference type="Gene3D" id="1.10.1660.10">
    <property type="match status" value="2"/>
</dbReference>
<dbReference type="AlphaFoldDB" id="A0A0G1RHP9"/>
<evidence type="ECO:0000256" key="1">
    <source>
        <dbReference type="SAM" id="MobiDB-lite"/>
    </source>
</evidence>
<feature type="compositionally biased region" description="Gly residues" evidence="1">
    <location>
        <begin position="323"/>
        <end position="332"/>
    </location>
</feature>
<dbReference type="GO" id="GO:0006355">
    <property type="term" value="P:regulation of DNA-templated transcription"/>
    <property type="evidence" value="ECO:0007669"/>
    <property type="project" value="InterPro"/>
</dbReference>
<dbReference type="PATRIC" id="fig|1618732.3.peg.956"/>
<keyword evidence="2" id="KW-0812">Transmembrane</keyword>
<protein>
    <submittedName>
        <fullName evidence="4">BclA protein</fullName>
    </submittedName>
</protein>
<dbReference type="InterPro" id="IPR050149">
    <property type="entry name" value="Collagen_superfamily"/>
</dbReference>
<feature type="compositionally biased region" description="Low complexity" evidence="1">
    <location>
        <begin position="443"/>
        <end position="454"/>
    </location>
</feature>
<dbReference type="PANTHER" id="PTHR24023">
    <property type="entry name" value="COLLAGEN ALPHA"/>
    <property type="match status" value="1"/>
</dbReference>
<feature type="transmembrane region" description="Helical" evidence="2">
    <location>
        <begin position="157"/>
        <end position="178"/>
    </location>
</feature>
<feature type="compositionally biased region" description="Low complexity" evidence="1">
    <location>
        <begin position="372"/>
        <end position="381"/>
    </location>
</feature>
<feature type="compositionally biased region" description="Gly residues" evidence="1">
    <location>
        <begin position="455"/>
        <end position="464"/>
    </location>
</feature>
<dbReference type="Proteomes" id="UP000034107">
    <property type="component" value="Unassembled WGS sequence"/>
</dbReference>
<keyword evidence="2" id="KW-1133">Transmembrane helix</keyword>
<dbReference type="GO" id="GO:0003677">
    <property type="term" value="F:DNA binding"/>
    <property type="evidence" value="ECO:0007669"/>
    <property type="project" value="InterPro"/>
</dbReference>
<dbReference type="PANTHER" id="PTHR24023:SF1095">
    <property type="entry name" value="EGF-LIKE DOMAIN-CONTAINING PROTEIN"/>
    <property type="match status" value="1"/>
</dbReference>
<feature type="compositionally biased region" description="Gly residues" evidence="1">
    <location>
        <begin position="308"/>
        <end position="317"/>
    </location>
</feature>
<proteinExistence type="predicted"/>
<dbReference type="GO" id="GO:0031012">
    <property type="term" value="C:extracellular matrix"/>
    <property type="evidence" value="ECO:0007669"/>
    <property type="project" value="TreeGrafter"/>
</dbReference>
<gene>
    <name evidence="4" type="ORF">UX31_C0040G0001</name>
</gene>
<keyword evidence="2" id="KW-0472">Membrane</keyword>
<feature type="compositionally biased region" description="Low complexity" evidence="1">
    <location>
        <begin position="333"/>
        <end position="349"/>
    </location>
</feature>
<evidence type="ECO:0000256" key="2">
    <source>
        <dbReference type="SAM" id="Phobius"/>
    </source>
</evidence>
<dbReference type="GO" id="GO:0030020">
    <property type="term" value="F:extracellular matrix structural constituent conferring tensile strength"/>
    <property type="evidence" value="ECO:0007669"/>
    <property type="project" value="TreeGrafter"/>
</dbReference>
<dbReference type="GO" id="GO:0030198">
    <property type="term" value="P:extracellular matrix organization"/>
    <property type="evidence" value="ECO:0007669"/>
    <property type="project" value="TreeGrafter"/>
</dbReference>
<feature type="region of interest" description="Disordered" evidence="1">
    <location>
        <begin position="443"/>
        <end position="475"/>
    </location>
</feature>
<dbReference type="EMBL" id="LCLS01000040">
    <property type="protein sequence ID" value="KKU20460.1"/>
    <property type="molecule type" value="Genomic_DNA"/>
</dbReference>
<dbReference type="GO" id="GO:0005615">
    <property type="term" value="C:extracellular space"/>
    <property type="evidence" value="ECO:0007669"/>
    <property type="project" value="TreeGrafter"/>
</dbReference>
<feature type="non-terminal residue" evidence="4">
    <location>
        <position position="475"/>
    </location>
</feature>
<feature type="compositionally biased region" description="Gly residues" evidence="1">
    <location>
        <begin position="362"/>
        <end position="371"/>
    </location>
</feature>
<evidence type="ECO:0000313" key="4">
    <source>
        <dbReference type="EMBL" id="KKU20460.1"/>
    </source>
</evidence>
<dbReference type="SUPFAM" id="SSF46955">
    <property type="entry name" value="Putative DNA-binding domain"/>
    <property type="match status" value="2"/>
</dbReference>
<reference evidence="4 5" key="1">
    <citation type="journal article" date="2015" name="Nature">
        <title>rRNA introns, odd ribosomes, and small enigmatic genomes across a large radiation of phyla.</title>
        <authorList>
            <person name="Brown C.T."/>
            <person name="Hug L.A."/>
            <person name="Thomas B.C."/>
            <person name="Sharon I."/>
            <person name="Castelle C.J."/>
            <person name="Singh A."/>
            <person name="Wilkins M.J."/>
            <person name="Williams K.H."/>
            <person name="Banfield J.F."/>
        </authorList>
    </citation>
    <scope>NUCLEOTIDE SEQUENCE [LARGE SCALE GENOMIC DNA]</scope>
</reference>
<feature type="region of interest" description="Disordered" evidence="1">
    <location>
        <begin position="195"/>
        <end position="221"/>
    </location>
</feature>
<organism evidence="4 5">
    <name type="scientific">Candidatus Nomurabacteria bacterium GW2011_GWA1_46_11</name>
    <dbReference type="NCBI Taxonomy" id="1618732"/>
    <lineage>
        <taxon>Bacteria</taxon>
        <taxon>Candidatus Nomuraibacteriota</taxon>
    </lineage>
</organism>
<feature type="compositionally biased region" description="Low complexity" evidence="1">
    <location>
        <begin position="465"/>
        <end position="475"/>
    </location>
</feature>
<sequence length="475" mass="49398">MPTDYLSIGEAAKYLGISIDTLRRREKNGNITSVRLDGKNRYFLISDLAKAKWGEILDIQSAADRLNISPSGLRRLADSGVVPSSRTASGYRQFKLSDLEQYYTSQKTGTPQNTKKEHPETIQPLTNDFYLTANDFDDKIEHVPRPPHQSSHLFSRILRVAFVAPLFLVIGLVSTFYLSKFSENKLMENKLNNLESPSRSVDQDDSAANAPRKQSNSKTLPSVLGEASSIADFSFIVNVPTNFFNSVTFFRSLLLSPQTQVEVGICDLDSEGKQYYDASQKLNYYCNGISWIAINSGTGPQGTTGATGLTGPGGAKGDTGSKGDTGAGGSQGTTGATGTAGLTGYTGHTGITGPQGSTGFTGPAGGQGEAGTTGYTGLTGPTGLTGLTGPTGWTGFTGLTGPTGWTGFTGLTGPTGWTGFTGLTGPTGWTGFTGLTGPTGWTGFTGPQGSTGFTGPAGGQGEAGTTGTTGLTGPT</sequence>
<evidence type="ECO:0000313" key="5">
    <source>
        <dbReference type="Proteomes" id="UP000034107"/>
    </source>
</evidence>
<feature type="region of interest" description="Disordered" evidence="1">
    <location>
        <begin position="303"/>
        <end position="381"/>
    </location>
</feature>
<evidence type="ECO:0000259" key="3">
    <source>
        <dbReference type="SMART" id="SM00422"/>
    </source>
</evidence>